<gene>
    <name evidence="8" type="ORF">D3878_14715</name>
</gene>
<dbReference type="Pfam" id="PF00441">
    <property type="entry name" value="Acyl-CoA_dh_1"/>
    <property type="match status" value="1"/>
</dbReference>
<dbReference type="Proteomes" id="UP000266327">
    <property type="component" value="Unassembled WGS sequence"/>
</dbReference>
<dbReference type="PANTHER" id="PTHR43884:SF20">
    <property type="entry name" value="ACYL-COA DEHYDROGENASE FADE28"/>
    <property type="match status" value="1"/>
</dbReference>
<keyword evidence="3" id="KW-0285">Flavoprotein</keyword>
<comment type="caution">
    <text evidence="8">The sequence shown here is derived from an EMBL/GenBank/DDBJ whole genome shotgun (WGS) entry which is preliminary data.</text>
</comment>
<feature type="domain" description="Acyl-CoA dehydrogenase/oxidase N-terminal" evidence="7">
    <location>
        <begin position="11"/>
        <end position="120"/>
    </location>
</feature>
<dbReference type="InterPro" id="IPR009075">
    <property type="entry name" value="AcylCo_DH/oxidase_C"/>
</dbReference>
<reference evidence="9" key="1">
    <citation type="submission" date="2018-09" db="EMBL/GenBank/DDBJ databases">
        <authorList>
            <person name="Zhu H."/>
        </authorList>
    </citation>
    <scope>NUCLEOTIDE SEQUENCE [LARGE SCALE GENOMIC DNA]</scope>
    <source>
        <strain evidence="9">K1S02-23</strain>
    </source>
</reference>
<evidence type="ECO:0000256" key="5">
    <source>
        <dbReference type="ARBA" id="ARBA00023002"/>
    </source>
</evidence>
<dbReference type="SUPFAM" id="SSF47203">
    <property type="entry name" value="Acyl-CoA dehydrogenase C-terminal domain-like"/>
    <property type="match status" value="1"/>
</dbReference>
<evidence type="ECO:0000256" key="1">
    <source>
        <dbReference type="ARBA" id="ARBA00001974"/>
    </source>
</evidence>
<keyword evidence="4" id="KW-0274">FAD</keyword>
<dbReference type="CDD" id="cd00567">
    <property type="entry name" value="ACAD"/>
    <property type="match status" value="1"/>
</dbReference>
<dbReference type="SUPFAM" id="SSF56645">
    <property type="entry name" value="Acyl-CoA dehydrogenase NM domain-like"/>
    <property type="match status" value="1"/>
</dbReference>
<name>A0A3A3G4A6_9BURK</name>
<dbReference type="GO" id="GO:0050660">
    <property type="term" value="F:flavin adenine dinucleotide binding"/>
    <property type="evidence" value="ECO:0007669"/>
    <property type="project" value="InterPro"/>
</dbReference>
<dbReference type="GO" id="GO:0003995">
    <property type="term" value="F:acyl-CoA dehydrogenase activity"/>
    <property type="evidence" value="ECO:0007669"/>
    <property type="project" value="TreeGrafter"/>
</dbReference>
<proteinExistence type="inferred from homology"/>
<dbReference type="InterPro" id="IPR009100">
    <property type="entry name" value="AcylCoA_DH/oxidase_NM_dom_sf"/>
</dbReference>
<feature type="domain" description="Acyl-CoA dehydrogenase/oxidase C-terminal" evidence="6">
    <location>
        <begin position="231"/>
        <end position="378"/>
    </location>
</feature>
<keyword evidence="5" id="KW-0560">Oxidoreductase</keyword>
<evidence type="ECO:0000259" key="7">
    <source>
        <dbReference type="Pfam" id="PF02771"/>
    </source>
</evidence>
<keyword evidence="9" id="KW-1185">Reference proteome</keyword>
<protein>
    <submittedName>
        <fullName evidence="8">Acyl-CoA dehydrogenase</fullName>
    </submittedName>
</protein>
<evidence type="ECO:0000256" key="3">
    <source>
        <dbReference type="ARBA" id="ARBA00022630"/>
    </source>
</evidence>
<evidence type="ECO:0000313" key="9">
    <source>
        <dbReference type="Proteomes" id="UP000266327"/>
    </source>
</evidence>
<evidence type="ECO:0000256" key="4">
    <source>
        <dbReference type="ARBA" id="ARBA00022827"/>
    </source>
</evidence>
<dbReference type="Gene3D" id="1.20.140.10">
    <property type="entry name" value="Butyryl-CoA Dehydrogenase, subunit A, domain 3"/>
    <property type="match status" value="1"/>
</dbReference>
<dbReference type="InterPro" id="IPR037069">
    <property type="entry name" value="AcylCoA_DH/ox_N_sf"/>
</dbReference>
<dbReference type="InterPro" id="IPR046373">
    <property type="entry name" value="Acyl-CoA_Oxase/DH_mid-dom_sf"/>
</dbReference>
<dbReference type="EMBL" id="QYUQ01000002">
    <property type="protein sequence ID" value="RJG02674.1"/>
    <property type="molecule type" value="Genomic_DNA"/>
</dbReference>
<dbReference type="AlphaFoldDB" id="A0A3A3G4A6"/>
<organism evidence="8 9">
    <name type="scientific">Noviherbaspirillum sedimenti</name>
    <dbReference type="NCBI Taxonomy" id="2320865"/>
    <lineage>
        <taxon>Bacteria</taxon>
        <taxon>Pseudomonadati</taxon>
        <taxon>Pseudomonadota</taxon>
        <taxon>Betaproteobacteria</taxon>
        <taxon>Burkholderiales</taxon>
        <taxon>Oxalobacteraceae</taxon>
        <taxon>Noviherbaspirillum</taxon>
    </lineage>
</organism>
<comment type="similarity">
    <text evidence="2">Belongs to the acyl-CoA dehydrogenase family.</text>
</comment>
<evidence type="ECO:0000313" key="8">
    <source>
        <dbReference type="EMBL" id="RJG02674.1"/>
    </source>
</evidence>
<evidence type="ECO:0000259" key="6">
    <source>
        <dbReference type="Pfam" id="PF00441"/>
    </source>
</evidence>
<comment type="cofactor">
    <cofactor evidence="1">
        <name>FAD</name>
        <dbReference type="ChEBI" id="CHEBI:57692"/>
    </cofactor>
</comment>
<dbReference type="PANTHER" id="PTHR43884">
    <property type="entry name" value="ACYL-COA DEHYDROGENASE"/>
    <property type="match status" value="1"/>
</dbReference>
<sequence>MIMFNFGLNDYQIALKESVQRYLHSECDLHTIRKIIESSDCFSEKVWNDLANLGLLGMNVPEEFGGSGLGSVDLAVVMECLGSIPLPGPYLETITVADMLVKAGTDEQRKMYLPKIAAGQLVATYAIDEPDGYWCADAVQATAVHSGDDYSLNGRKLWVPYANVADLIICAVRTSQNLNSEEGISLIVFDRQQLDIPVMPLNSMDESYRLCEINLDGLRVPSANILGKIDQGWPIWKEGKGLATLLASAEMIGGIDKSLQMAVSYSRERVQFGKPIGSYQAIKHRCADMLTDLEAVRGSVYYAAWAMQNQLPDAEIAISSAKAYASDAYVRTAEKSLQIFGAIGFTWEHDIHFYLKRAKRLEMAFGDATFHRENVAENWLGPSC</sequence>
<dbReference type="Gene3D" id="2.40.110.10">
    <property type="entry name" value="Butyryl-CoA Dehydrogenase, subunit A, domain 2"/>
    <property type="match status" value="1"/>
</dbReference>
<dbReference type="Pfam" id="PF02771">
    <property type="entry name" value="Acyl-CoA_dh_N"/>
    <property type="match status" value="1"/>
</dbReference>
<dbReference type="Gene3D" id="1.10.540.10">
    <property type="entry name" value="Acyl-CoA dehydrogenase/oxidase, N-terminal domain"/>
    <property type="match status" value="1"/>
</dbReference>
<accession>A0A3A3G4A6</accession>
<dbReference type="InterPro" id="IPR036250">
    <property type="entry name" value="AcylCo_DH-like_C"/>
</dbReference>
<evidence type="ECO:0000256" key="2">
    <source>
        <dbReference type="ARBA" id="ARBA00009347"/>
    </source>
</evidence>
<dbReference type="InterPro" id="IPR013786">
    <property type="entry name" value="AcylCoA_DH/ox_N"/>
</dbReference>